<name>A0ABU1NJH3_9BURK</name>
<sequence>MMSQTQGPAAMFAIRACNPRARPATIEWIAHRPRIEHDMDDWS</sequence>
<gene>
    <name evidence="1" type="ORF">J2739_004408</name>
</gene>
<reference evidence="1 2" key="1">
    <citation type="submission" date="2023-07" db="EMBL/GenBank/DDBJ databases">
        <title>Sorghum-associated microbial communities from plants grown in Nebraska, USA.</title>
        <authorList>
            <person name="Schachtman D."/>
        </authorList>
    </citation>
    <scope>NUCLEOTIDE SEQUENCE [LARGE SCALE GENOMIC DNA]</scope>
    <source>
        <strain evidence="1 2">DS1781</strain>
    </source>
</reference>
<dbReference type="EMBL" id="JAVDRF010000011">
    <property type="protein sequence ID" value="MDR6538615.1"/>
    <property type="molecule type" value="Genomic_DNA"/>
</dbReference>
<comment type="caution">
    <text evidence="1">The sequence shown here is derived from an EMBL/GenBank/DDBJ whole genome shotgun (WGS) entry which is preliminary data.</text>
</comment>
<protein>
    <submittedName>
        <fullName evidence="1">Uncharacterized protein</fullName>
    </submittedName>
</protein>
<evidence type="ECO:0000313" key="2">
    <source>
        <dbReference type="Proteomes" id="UP001184230"/>
    </source>
</evidence>
<organism evidence="1 2">
    <name type="scientific">Variovorax soli</name>
    <dbReference type="NCBI Taxonomy" id="376815"/>
    <lineage>
        <taxon>Bacteria</taxon>
        <taxon>Pseudomonadati</taxon>
        <taxon>Pseudomonadota</taxon>
        <taxon>Betaproteobacteria</taxon>
        <taxon>Burkholderiales</taxon>
        <taxon>Comamonadaceae</taxon>
        <taxon>Variovorax</taxon>
    </lineage>
</organism>
<dbReference type="Proteomes" id="UP001184230">
    <property type="component" value="Unassembled WGS sequence"/>
</dbReference>
<proteinExistence type="predicted"/>
<accession>A0ABU1NJH3</accession>
<evidence type="ECO:0000313" key="1">
    <source>
        <dbReference type="EMBL" id="MDR6538615.1"/>
    </source>
</evidence>
<keyword evidence="2" id="KW-1185">Reference proteome</keyword>